<dbReference type="InterPro" id="IPR036111">
    <property type="entry name" value="Mal/L-sulfo/L-lacto_DH-like_sf"/>
</dbReference>
<dbReference type="Pfam" id="PF02615">
    <property type="entry name" value="Ldh_2"/>
    <property type="match status" value="1"/>
</dbReference>
<dbReference type="InterPro" id="IPR043143">
    <property type="entry name" value="Mal/L-sulf/L-lact_DH-like_NADP"/>
</dbReference>
<keyword evidence="2" id="KW-0560">Oxidoreductase</keyword>
<dbReference type="PANTHER" id="PTHR11091:SF0">
    <property type="entry name" value="MALATE DEHYDROGENASE"/>
    <property type="match status" value="1"/>
</dbReference>
<organism evidence="3 4">
    <name type="scientific">Ramlibacter pinisoli</name>
    <dbReference type="NCBI Taxonomy" id="2682844"/>
    <lineage>
        <taxon>Bacteria</taxon>
        <taxon>Pseudomonadati</taxon>
        <taxon>Pseudomonadota</taxon>
        <taxon>Betaproteobacteria</taxon>
        <taxon>Burkholderiales</taxon>
        <taxon>Comamonadaceae</taxon>
        <taxon>Ramlibacter</taxon>
    </lineage>
</organism>
<dbReference type="InterPro" id="IPR043144">
    <property type="entry name" value="Mal/L-sulf/L-lact_DH-like_ah"/>
</dbReference>
<evidence type="ECO:0000313" key="4">
    <source>
        <dbReference type="Proteomes" id="UP000469385"/>
    </source>
</evidence>
<dbReference type="AlphaFoldDB" id="A0A6N8IQU6"/>
<evidence type="ECO:0000313" key="3">
    <source>
        <dbReference type="EMBL" id="MVQ29261.1"/>
    </source>
</evidence>
<dbReference type="SUPFAM" id="SSF89733">
    <property type="entry name" value="L-sulfolactate dehydrogenase-like"/>
    <property type="match status" value="1"/>
</dbReference>
<dbReference type="Gene3D" id="1.10.1530.10">
    <property type="match status" value="1"/>
</dbReference>
<protein>
    <submittedName>
        <fullName evidence="3">Ldh family oxidoreductase</fullName>
    </submittedName>
</protein>
<keyword evidence="4" id="KW-1185">Reference proteome</keyword>
<accession>A0A6N8IQU6</accession>
<evidence type="ECO:0000256" key="2">
    <source>
        <dbReference type="ARBA" id="ARBA00023002"/>
    </source>
</evidence>
<comment type="caution">
    <text evidence="3">The sequence shown here is derived from an EMBL/GenBank/DDBJ whole genome shotgun (WGS) entry which is preliminary data.</text>
</comment>
<reference evidence="3 4" key="1">
    <citation type="submission" date="2019-12" db="EMBL/GenBank/DDBJ databases">
        <authorList>
            <person name="Huq M.A."/>
        </authorList>
    </citation>
    <scope>NUCLEOTIDE SEQUENCE [LARGE SCALE GENOMIC DNA]</scope>
    <source>
        <strain evidence="3 4">MAH-25</strain>
    </source>
</reference>
<sequence>MDADKATAVARLQVLTDAMGRRTHGLAMAPLYLAELAKGGMQGRGQPEVVTDNGLCAVWDGGYLPGLWLVEQAIEAALPRAAQSGLAAVAIRRSHHIGCLAALVKQAADRGFVAQIANSDPAGQRVAPYGGTEALFTPNPFAIGYPGDDHPVLVDICASITTTSMTRQKHAAGEQFEHPWLLDADGVPTRDPAVLEHASPRGSLQLMGGQEYGHKGFGLALMIEALSQGLSGHGRKDAPRRWGGNVFLLVIDPARFAGRDAFADQMDHLADRCRANRPIDARKPVRLPGDAAAAGIAQAQREGIAYDAPTWSALAGWADQLRVALPA</sequence>
<dbReference type="EMBL" id="WSEL01000003">
    <property type="protein sequence ID" value="MVQ29261.1"/>
    <property type="molecule type" value="Genomic_DNA"/>
</dbReference>
<dbReference type="GO" id="GO:0016491">
    <property type="term" value="F:oxidoreductase activity"/>
    <property type="evidence" value="ECO:0007669"/>
    <property type="project" value="UniProtKB-KW"/>
</dbReference>
<evidence type="ECO:0000256" key="1">
    <source>
        <dbReference type="ARBA" id="ARBA00006056"/>
    </source>
</evidence>
<gene>
    <name evidence="3" type="ORF">GON04_07375</name>
</gene>
<dbReference type="PANTHER" id="PTHR11091">
    <property type="entry name" value="OXIDOREDUCTASE-RELATED"/>
    <property type="match status" value="1"/>
</dbReference>
<name>A0A6N8IQU6_9BURK</name>
<comment type="similarity">
    <text evidence="1">Belongs to the LDH2/MDH2 oxidoreductase family.</text>
</comment>
<dbReference type="Proteomes" id="UP000469385">
    <property type="component" value="Unassembled WGS sequence"/>
</dbReference>
<proteinExistence type="inferred from homology"/>
<dbReference type="Gene3D" id="3.30.1370.60">
    <property type="entry name" value="Hypothetical oxidoreductase yiak, domain 2"/>
    <property type="match status" value="1"/>
</dbReference>
<dbReference type="InterPro" id="IPR003767">
    <property type="entry name" value="Malate/L-lactate_DH-like"/>
</dbReference>